<reference evidence="3 4" key="1">
    <citation type="journal article" date="2021" name="Elife">
        <title>Chloroplast acquisition without the gene transfer in kleptoplastic sea slugs, Plakobranchus ocellatus.</title>
        <authorList>
            <person name="Maeda T."/>
            <person name="Takahashi S."/>
            <person name="Yoshida T."/>
            <person name="Shimamura S."/>
            <person name="Takaki Y."/>
            <person name="Nagai Y."/>
            <person name="Toyoda A."/>
            <person name="Suzuki Y."/>
            <person name="Arimoto A."/>
            <person name="Ishii H."/>
            <person name="Satoh N."/>
            <person name="Nishiyama T."/>
            <person name="Hasebe M."/>
            <person name="Maruyama T."/>
            <person name="Minagawa J."/>
            <person name="Obokata J."/>
            <person name="Shigenobu S."/>
        </authorList>
    </citation>
    <scope>NUCLEOTIDE SEQUENCE [LARGE SCALE GENOMIC DNA]</scope>
</reference>
<feature type="transmembrane region" description="Helical" evidence="2">
    <location>
        <begin position="63"/>
        <end position="88"/>
    </location>
</feature>
<keyword evidence="2" id="KW-1133">Transmembrane helix</keyword>
<dbReference type="Proteomes" id="UP000762676">
    <property type="component" value="Unassembled WGS sequence"/>
</dbReference>
<feature type="compositionally biased region" description="Low complexity" evidence="1">
    <location>
        <begin position="870"/>
        <end position="882"/>
    </location>
</feature>
<proteinExistence type="predicted"/>
<feature type="compositionally biased region" description="Polar residues" evidence="1">
    <location>
        <begin position="820"/>
        <end position="832"/>
    </location>
</feature>
<evidence type="ECO:0000313" key="3">
    <source>
        <dbReference type="EMBL" id="GFS27159.1"/>
    </source>
</evidence>
<feature type="region of interest" description="Disordered" evidence="1">
    <location>
        <begin position="447"/>
        <end position="490"/>
    </location>
</feature>
<name>A0AAV4JYM1_9GAST</name>
<evidence type="ECO:0000256" key="2">
    <source>
        <dbReference type="SAM" id="Phobius"/>
    </source>
</evidence>
<protein>
    <submittedName>
        <fullName evidence="3">Uncharacterized protein</fullName>
    </submittedName>
</protein>
<feature type="region of interest" description="Disordered" evidence="1">
    <location>
        <begin position="755"/>
        <end position="843"/>
    </location>
</feature>
<keyword evidence="2" id="KW-0812">Transmembrane</keyword>
<feature type="compositionally biased region" description="Polar residues" evidence="1">
    <location>
        <begin position="447"/>
        <end position="456"/>
    </location>
</feature>
<dbReference type="EMBL" id="BMAT01010454">
    <property type="protein sequence ID" value="GFS27159.1"/>
    <property type="molecule type" value="Genomic_DNA"/>
</dbReference>
<accession>A0AAV4JYM1</accession>
<feature type="compositionally biased region" description="Polar residues" evidence="1">
    <location>
        <begin position="478"/>
        <end position="490"/>
    </location>
</feature>
<keyword evidence="2" id="KW-0472">Membrane</keyword>
<feature type="region of interest" description="Disordered" evidence="1">
    <location>
        <begin position="860"/>
        <end position="885"/>
    </location>
</feature>
<gene>
    <name evidence="3" type="ORF">ElyMa_005241400</name>
</gene>
<organism evidence="3 4">
    <name type="scientific">Elysia marginata</name>
    <dbReference type="NCBI Taxonomy" id="1093978"/>
    <lineage>
        <taxon>Eukaryota</taxon>
        <taxon>Metazoa</taxon>
        <taxon>Spiralia</taxon>
        <taxon>Lophotrochozoa</taxon>
        <taxon>Mollusca</taxon>
        <taxon>Gastropoda</taxon>
        <taxon>Heterobranchia</taxon>
        <taxon>Euthyneura</taxon>
        <taxon>Panpulmonata</taxon>
        <taxon>Sacoglossa</taxon>
        <taxon>Placobranchoidea</taxon>
        <taxon>Plakobranchidae</taxon>
        <taxon>Elysia</taxon>
    </lineage>
</organism>
<comment type="caution">
    <text evidence="3">The sequence shown here is derived from an EMBL/GenBank/DDBJ whole genome shotgun (WGS) entry which is preliminary data.</text>
</comment>
<evidence type="ECO:0000256" key="1">
    <source>
        <dbReference type="SAM" id="MobiDB-lite"/>
    </source>
</evidence>
<keyword evidence="4" id="KW-1185">Reference proteome</keyword>
<evidence type="ECO:0000313" key="4">
    <source>
        <dbReference type="Proteomes" id="UP000762676"/>
    </source>
</evidence>
<sequence length="1084" mass="119612">MESTDAAFLQELVSQLEYESQLFDNKTAKEYLTSLQQYLDTVTVTYMYMHSKDTQDYDTNAGIAWVVAVPIIFFGSVALVTVLLLVFLRHSETFKVQDKHDEQTGVAEAALHSSDRVDAESVHGQERAVVIDYNGNSATSKGSAFLRGYVNAAGELEGASRASGASKGSVRSLGVLADLNDGGIPVVRPYFHGLHPNPPSAPSTLTRHGLNTFELLTRRRLSRSIDQLAEEERPAVVHSEWSGLGAVGGRTSLEMNVTSEVPQLTLLGSDLASQEFPSVKTRSNSADGLNENASCDSLRASMELHRSRGSGSGLRADDLYGLQDRTSGPLIGDNNRKIDYRRQKYSISSSSLDSGSRSASRFGNINLSFVKSDPEIGDSQTGSNTYTEIQNFNKPYCSKSDENINYVNYVVKQPQKLELDSHLVPLSIHQPVTSRKSSEDIDTARTKTNTVGSNTADIHPVGQGSKSNWSRGQEKNCPPQTNGSWTSTDDVASCSYRSRSPLQRGRPLSLDMLSSWSRDAKNQERRAMRNAPRKQVTRQLFATTPQMSKKRFADFSLFVDPATQSAPSRHADENLFNFELKTFRFSPETSIHNVGRLRPFLADYSSSNSNTQESSAYLQEIAFSGDKPHIKMKTLSSPDHSPFLKVNTDKAGGQFKDLNCVEKNTDFRVGSDQYITNLRIQKSSFTDLREAHFTTTSDQSIAASAWTSPCSSEHHRVHLGQNESSADSTIESISSSLAPFHAKILDGIEMPRGKYQLPHEVGDTDGEPDEDRSLASYTRPELNLSLDPNPGSSCEQSPDETSRSRSPALPKSKTHVPGSQACNPTPSQSSRVSTRKPPPIPVPRRHESLLELARNVFSRSSCGPATATGPSSPRRSLELESSTISAESISDGVIHDRRVTAEQRLSEYGFIKSLAGRATFVINPSPGKFSGRTGQAEHDHADWQSQQEIFEFSNSTNVKKDIENEVFHSANAHFEHRMIESSNEPTEQITFDSFNSFVVDFQQEKKPLHGRDTGTCQSCKAQEIHDDEGTNFQELQESCSVDGNNNSLTKKPLPSNVVLEELNNASRPSVLTLKYRFQQREDGD</sequence>
<dbReference type="AlphaFoldDB" id="A0AAV4JYM1"/>